<dbReference type="Pfam" id="PF14698">
    <property type="entry name" value="ASL_C2"/>
    <property type="match status" value="1"/>
</dbReference>
<keyword evidence="6" id="KW-0028">Amino-acid biosynthesis</keyword>
<evidence type="ECO:0000259" key="7">
    <source>
        <dbReference type="Pfam" id="PF00206"/>
    </source>
</evidence>
<comment type="similarity">
    <text evidence="6">Belongs to the lyase 1 family. Argininosuccinate lyase subfamily.</text>
</comment>
<evidence type="ECO:0000256" key="4">
    <source>
        <dbReference type="ARBA" id="ARBA00012338"/>
    </source>
</evidence>
<dbReference type="InterPro" id="IPR000362">
    <property type="entry name" value="Fumarate_lyase_fam"/>
</dbReference>
<dbReference type="InterPro" id="IPR022761">
    <property type="entry name" value="Fumarate_lyase_N"/>
</dbReference>
<keyword evidence="6 9" id="KW-0456">Lyase</keyword>
<evidence type="ECO:0000256" key="6">
    <source>
        <dbReference type="HAMAP-Rule" id="MF_00006"/>
    </source>
</evidence>
<dbReference type="HAMAP" id="MF_00006">
    <property type="entry name" value="Arg_succ_lyase"/>
    <property type="match status" value="1"/>
</dbReference>
<dbReference type="EC" id="4.3.2.1" evidence="4 6"/>
<dbReference type="RefSeq" id="WP_343847596.1">
    <property type="nucleotide sequence ID" value="NZ_BAAAEI010000031.1"/>
</dbReference>
<reference evidence="10" key="1">
    <citation type="journal article" date="2019" name="Int. J. Syst. Evol. Microbiol.">
        <title>The Global Catalogue of Microorganisms (GCM) 10K type strain sequencing project: providing services to taxonomists for standard genome sequencing and annotation.</title>
        <authorList>
            <consortium name="The Broad Institute Genomics Platform"/>
            <consortium name="The Broad Institute Genome Sequencing Center for Infectious Disease"/>
            <person name="Wu L."/>
            <person name="Ma J."/>
        </authorList>
    </citation>
    <scope>NUCLEOTIDE SEQUENCE [LARGE SCALE GENOMIC DNA]</scope>
    <source>
        <strain evidence="10">JCM 13378</strain>
    </source>
</reference>
<dbReference type="Proteomes" id="UP001501757">
    <property type="component" value="Unassembled WGS sequence"/>
</dbReference>
<evidence type="ECO:0000256" key="3">
    <source>
        <dbReference type="ARBA" id="ARBA00005552"/>
    </source>
</evidence>
<dbReference type="GO" id="GO:0016829">
    <property type="term" value="F:lyase activity"/>
    <property type="evidence" value="ECO:0007669"/>
    <property type="project" value="UniProtKB-KW"/>
</dbReference>
<dbReference type="Gene3D" id="1.10.275.10">
    <property type="entry name" value="Fumarase/aspartase (N-terminal domain)"/>
    <property type="match status" value="1"/>
</dbReference>
<dbReference type="NCBIfam" id="NF008964">
    <property type="entry name" value="PRK12308.1"/>
    <property type="match status" value="1"/>
</dbReference>
<sequence>MALWGGRFQGGSSDMFRQVNDSLPFDQQLASQDIRGSIVWSRAIAKAGVLTTSEQQQLEQALNGLLAKAEAGELDFAASSEEDIHSFVEAALTEELGDIGRKLHTGRSRNDQVATDFRLWVREHCQQLQQDLLQLKAALVKSAERHKQVILPGYTHLQRAQPVRYPHWCLAYVEMFKRDISRMADLLARMNQCPLGSGALAGTVYAIDRQDIAEQLGFDSPCHNSLDAVSDRDYVLELLFCASTSMMHLSRMAEDMIFFNSGEASFLRLGDNVTSGSSLMPQKKNPDALELIRGKCGRVFGSLQALLVTMKGLPLAYNKDMQEDKEGAFDAVNQWHICLMIACEVVDSVELNTERCAQAAREGYANATELADYLVGKGVPFRTAHDISGQVVLAALAQGKAIEELSLAELQQHSKLIGDDVYPVLQLDYLVDKRNILGGTGKGPVFAALDRELAELAKARD</sequence>
<dbReference type="PANTHER" id="PTHR43814">
    <property type="entry name" value="ARGININOSUCCINATE LYASE"/>
    <property type="match status" value="1"/>
</dbReference>
<dbReference type="InterPro" id="IPR029419">
    <property type="entry name" value="Arg_succ_lyase_C"/>
</dbReference>
<feature type="domain" description="Argininosuccinate lyase C-terminal" evidence="8">
    <location>
        <begin position="364"/>
        <end position="431"/>
    </location>
</feature>
<dbReference type="Pfam" id="PF00206">
    <property type="entry name" value="Lyase_1"/>
    <property type="match status" value="1"/>
</dbReference>
<evidence type="ECO:0000313" key="9">
    <source>
        <dbReference type="EMBL" id="GAA0375575.1"/>
    </source>
</evidence>
<evidence type="ECO:0000256" key="2">
    <source>
        <dbReference type="ARBA" id="ARBA00004941"/>
    </source>
</evidence>
<dbReference type="Gene3D" id="1.10.40.30">
    <property type="entry name" value="Fumarase/aspartase (C-terminal domain)"/>
    <property type="match status" value="1"/>
</dbReference>
<evidence type="ECO:0000256" key="5">
    <source>
        <dbReference type="ARBA" id="ARBA00022571"/>
    </source>
</evidence>
<comment type="caution">
    <text evidence="9">The sequence shown here is derived from an EMBL/GenBank/DDBJ whole genome shotgun (WGS) entry which is preliminary data.</text>
</comment>
<keyword evidence="6" id="KW-0963">Cytoplasm</keyword>
<feature type="domain" description="Fumarate lyase N-terminal" evidence="7">
    <location>
        <begin position="6"/>
        <end position="301"/>
    </location>
</feature>
<proteinExistence type="inferred from homology"/>
<evidence type="ECO:0000259" key="8">
    <source>
        <dbReference type="Pfam" id="PF14698"/>
    </source>
</evidence>
<gene>
    <name evidence="6 9" type="primary">argH</name>
    <name evidence="9" type="ORF">GCM10009092_44740</name>
</gene>
<evidence type="ECO:0000313" key="10">
    <source>
        <dbReference type="Proteomes" id="UP001501757"/>
    </source>
</evidence>
<comment type="subcellular location">
    <subcellularLocation>
        <location evidence="6">Cytoplasm</location>
    </subcellularLocation>
</comment>
<comment type="catalytic activity">
    <reaction evidence="1 6">
        <text>2-(N(omega)-L-arginino)succinate = fumarate + L-arginine</text>
        <dbReference type="Rhea" id="RHEA:24020"/>
        <dbReference type="ChEBI" id="CHEBI:29806"/>
        <dbReference type="ChEBI" id="CHEBI:32682"/>
        <dbReference type="ChEBI" id="CHEBI:57472"/>
        <dbReference type="EC" id="4.3.2.1"/>
    </reaction>
</comment>
<dbReference type="PROSITE" id="PS00163">
    <property type="entry name" value="FUMARATE_LYASES"/>
    <property type="match status" value="1"/>
</dbReference>
<dbReference type="InterPro" id="IPR008948">
    <property type="entry name" value="L-Aspartase-like"/>
</dbReference>
<evidence type="ECO:0000256" key="1">
    <source>
        <dbReference type="ARBA" id="ARBA00000985"/>
    </source>
</evidence>
<dbReference type="Gene3D" id="1.20.200.10">
    <property type="entry name" value="Fumarase/aspartase (Central domain)"/>
    <property type="match status" value="1"/>
</dbReference>
<keyword evidence="5 6" id="KW-0055">Arginine biosynthesis</keyword>
<accession>A0ABP3HNP2</accession>
<dbReference type="InterPro" id="IPR024083">
    <property type="entry name" value="Fumarase/histidase_N"/>
</dbReference>
<protein>
    <recommendedName>
        <fullName evidence="4 6">Argininosuccinate lyase</fullName>
        <shortName evidence="6">ASAL</shortName>
        <ecNumber evidence="4 6">4.3.2.1</ecNumber>
    </recommendedName>
    <alternativeName>
        <fullName evidence="6">Arginosuccinase</fullName>
    </alternativeName>
</protein>
<dbReference type="NCBIfam" id="TIGR00838">
    <property type="entry name" value="argH"/>
    <property type="match status" value="1"/>
</dbReference>
<dbReference type="InterPro" id="IPR020557">
    <property type="entry name" value="Fumarate_lyase_CS"/>
</dbReference>
<dbReference type="PRINTS" id="PR00145">
    <property type="entry name" value="ARGSUCLYASE"/>
</dbReference>
<dbReference type="PANTHER" id="PTHR43814:SF1">
    <property type="entry name" value="ARGININOSUCCINATE LYASE"/>
    <property type="match status" value="1"/>
</dbReference>
<name>A0ABP3HNP2_9ALTE</name>
<dbReference type="CDD" id="cd01359">
    <property type="entry name" value="Argininosuccinate_lyase"/>
    <property type="match status" value="1"/>
</dbReference>
<comment type="similarity">
    <text evidence="3">In the N-terminal section; belongs to the lyase 1 family. Argininosuccinate lyase subfamily.</text>
</comment>
<organism evidence="9 10">
    <name type="scientific">Bowmanella denitrificans</name>
    <dbReference type="NCBI Taxonomy" id="366582"/>
    <lineage>
        <taxon>Bacteria</taxon>
        <taxon>Pseudomonadati</taxon>
        <taxon>Pseudomonadota</taxon>
        <taxon>Gammaproteobacteria</taxon>
        <taxon>Alteromonadales</taxon>
        <taxon>Alteromonadaceae</taxon>
        <taxon>Bowmanella</taxon>
    </lineage>
</organism>
<comment type="pathway">
    <text evidence="2 6">Amino-acid biosynthesis; L-arginine biosynthesis; L-arginine from L-ornithine and carbamoyl phosphate: step 3/3.</text>
</comment>
<dbReference type="EMBL" id="BAAAEI010000031">
    <property type="protein sequence ID" value="GAA0375575.1"/>
    <property type="molecule type" value="Genomic_DNA"/>
</dbReference>
<dbReference type="SUPFAM" id="SSF48557">
    <property type="entry name" value="L-aspartase-like"/>
    <property type="match status" value="1"/>
</dbReference>
<dbReference type="PRINTS" id="PR00149">
    <property type="entry name" value="FUMRATELYASE"/>
</dbReference>
<keyword evidence="10" id="KW-1185">Reference proteome</keyword>
<dbReference type="InterPro" id="IPR009049">
    <property type="entry name" value="Argininosuccinate_lyase"/>
</dbReference>